<evidence type="ECO:0000313" key="6">
    <source>
        <dbReference type="Proteomes" id="UP000007115"/>
    </source>
</evidence>
<dbReference type="PANTHER" id="PTHR11365:SF10">
    <property type="entry name" value="HYDANTOINASE_OXOPROLINASE"/>
    <property type="match status" value="1"/>
</dbReference>
<dbReference type="eggNOG" id="ENOG502QQBE">
    <property type="taxonomic scope" value="Eukaryota"/>
</dbReference>
<dbReference type="STRING" id="413071.G9N083"/>
<keyword evidence="6" id="KW-1185">Reference proteome</keyword>
<dbReference type="OrthoDB" id="5404895at2759"/>
<dbReference type="InterPro" id="IPR045079">
    <property type="entry name" value="Oxoprolinase-like"/>
</dbReference>
<dbReference type="SUPFAM" id="SSF160991">
    <property type="entry name" value="CV3147-like"/>
    <property type="match status" value="1"/>
</dbReference>
<evidence type="ECO:0000313" key="5">
    <source>
        <dbReference type="EMBL" id="EHK19765.1"/>
    </source>
</evidence>
<comment type="caution">
    <text evidence="5">The sequence shown here is derived from an EMBL/GenBank/DDBJ whole genome shotgun (WGS) entry which is preliminary data.</text>
</comment>
<sequence length="938" mass="100735">MFAAASISPGDVASVTIGTTHFVNAVMERDANRLSKVAVIRLSGPFGKHAPPCVDWPDDMRELILGYYALAKGGLEVDGSLISDIDEGEIRTYCKEIKDRGIKSVVVNGVFSPVDTIERQEERAAQIIRDEIPGCDVVCSNEVANLGFLERENAAILNASILSFARKTIQSFQEPVKKLGLECPVFITQNDGTLLSGEMAARLPIRTFSSGPTNSMRGAAFLVGEGLNEAIMVVDIGGTTSDVGLLLANGFPRQQAAYSDLAGVRMNFSYPDVKSIALGGGSIVRKGDTMTIGPESVGYKLTKEAVVFGVQVLTTTDCIVLSDPNTTVGNRDLVNGALTEEELRRFKSIVKYKLEKVIDMMKTSPGDVPVLLVGGVAIIAPDVLEGASKVIKPKFAEVANAIGAATARVSAVIDTVKSTESKTTTQLLEEISAEATDRAVAAGAVPNSVTIVEIETIPLQASFTILLPPVSLQSSFVVWNYIANKSRFIVRAAGEFDYSRTDLTTVPATSTDGIELEMSAYEKTAKAKIEKAKSEFQSEADLLAYKPEVRERVWYINETDLGWISTGCYILGTGGGGSPYPDMIRLHDASVGCGGGMGSPTVGIEKLPGDEMMKRRLSFTRFVISAQHIALEIGGGNGFQGMILGASLNMDIPCIDGDWMGRAYPEKNQTTPVVFNERCPIWSPVAMADGNGNVVLIPKATSDLQVERVLRAGLSQMGSQTGCADSPVTGGEMKRWVVEHAISQAWRIGRAVSRARLTNRVDNVAEMIINDCGGPKAAKVIWKGKIVSVERTLRMGHVYGECIIEGADIVERDDPTHESQAQFKGFIKIPFKNENIAAVRMASAGDILQTEKQEDVLAIVPDLISVIDAQNGDAIGTPEYRYGLLVVVLGIAASDRWTGTQRGIEIGGPKGLGMPHLEYEPLGAFVKPVSVIDEFDQK</sequence>
<dbReference type="Pfam" id="PF06032">
    <property type="entry name" value="S-Me-THD_N"/>
    <property type="match status" value="1"/>
</dbReference>
<dbReference type="GO" id="GO:0016787">
    <property type="term" value="F:hydrolase activity"/>
    <property type="evidence" value="ECO:0007669"/>
    <property type="project" value="InterPro"/>
</dbReference>
<feature type="domain" description="S-Me-THD N-terminal" evidence="3">
    <location>
        <begin position="588"/>
        <end position="698"/>
    </location>
</feature>
<dbReference type="Pfam" id="PF20906">
    <property type="entry name" value="S-Me-THD_C"/>
    <property type="match status" value="1"/>
</dbReference>
<dbReference type="Proteomes" id="UP000007115">
    <property type="component" value="Unassembled WGS sequence"/>
</dbReference>
<name>G9N083_HYPVG</name>
<dbReference type="Pfam" id="PF05378">
    <property type="entry name" value="Hydant_A_N"/>
    <property type="match status" value="1"/>
</dbReference>
<feature type="domain" description="S-Me-THD-like C-terminal" evidence="4">
    <location>
        <begin position="702"/>
        <end position="922"/>
    </location>
</feature>
<dbReference type="InterPro" id="IPR043129">
    <property type="entry name" value="ATPase_NBD"/>
</dbReference>
<gene>
    <name evidence="5" type="ORF">TRIVIDRAFT_68231</name>
</gene>
<organism evidence="5 6">
    <name type="scientific">Hypocrea virens (strain Gv29-8 / FGSC 10586)</name>
    <name type="common">Gliocladium virens</name>
    <name type="synonym">Trichoderma virens</name>
    <dbReference type="NCBI Taxonomy" id="413071"/>
    <lineage>
        <taxon>Eukaryota</taxon>
        <taxon>Fungi</taxon>
        <taxon>Dikarya</taxon>
        <taxon>Ascomycota</taxon>
        <taxon>Pezizomycotina</taxon>
        <taxon>Sordariomycetes</taxon>
        <taxon>Hypocreomycetidae</taxon>
        <taxon>Hypocreales</taxon>
        <taxon>Hypocreaceae</taxon>
        <taxon>Trichoderma</taxon>
    </lineage>
</organism>
<dbReference type="PANTHER" id="PTHR11365">
    <property type="entry name" value="5-OXOPROLINASE RELATED"/>
    <property type="match status" value="1"/>
</dbReference>
<dbReference type="InterPro" id="IPR048350">
    <property type="entry name" value="S-Me-THD-like_C"/>
</dbReference>
<dbReference type="FunFam" id="2.40.390.10:FF:000002">
    <property type="entry name" value="ACR027Cp"/>
    <property type="match status" value="1"/>
</dbReference>
<dbReference type="SUPFAM" id="SSF53067">
    <property type="entry name" value="Actin-like ATPase domain"/>
    <property type="match status" value="1"/>
</dbReference>
<dbReference type="Gene3D" id="3.40.1610.10">
    <property type="entry name" value="CV3147-like domain"/>
    <property type="match status" value="1"/>
</dbReference>
<dbReference type="OMA" id="IDMMKTS"/>
<feature type="domain" description="Hydantoinase/oxoprolinase N-terminal" evidence="2">
    <location>
        <begin position="7"/>
        <end position="131"/>
    </location>
</feature>
<evidence type="ECO:0000259" key="4">
    <source>
        <dbReference type="Pfam" id="PF20906"/>
    </source>
</evidence>
<dbReference type="InterPro" id="IPR002821">
    <property type="entry name" value="Hydantoinase_A"/>
</dbReference>
<feature type="domain" description="Hydantoinase A/oxoprolinase" evidence="1">
    <location>
        <begin position="151"/>
        <end position="321"/>
    </location>
</feature>
<dbReference type="InterPro" id="IPR027479">
    <property type="entry name" value="S-Me-THD_N_sf"/>
</dbReference>
<dbReference type="InterPro" id="IPR010318">
    <property type="entry name" value="S-Me-THD_N"/>
</dbReference>
<dbReference type="AlphaFoldDB" id="G9N083"/>
<reference evidence="5 6" key="1">
    <citation type="journal article" date="2011" name="Genome Biol.">
        <title>Comparative genome sequence analysis underscores mycoparasitism as the ancestral life style of Trichoderma.</title>
        <authorList>
            <person name="Kubicek C.P."/>
            <person name="Herrera-Estrella A."/>
            <person name="Seidl-Seiboth V."/>
            <person name="Martinez D.A."/>
            <person name="Druzhinina I.S."/>
            <person name="Thon M."/>
            <person name="Zeilinger S."/>
            <person name="Casas-Flores S."/>
            <person name="Horwitz B.A."/>
            <person name="Mukherjee P.K."/>
            <person name="Mukherjee M."/>
            <person name="Kredics L."/>
            <person name="Alcaraz L.D."/>
            <person name="Aerts A."/>
            <person name="Antal Z."/>
            <person name="Atanasova L."/>
            <person name="Cervantes-Badillo M.G."/>
            <person name="Challacombe J."/>
            <person name="Chertkov O."/>
            <person name="McCluskey K."/>
            <person name="Coulpier F."/>
            <person name="Deshpande N."/>
            <person name="von Doehren H."/>
            <person name="Ebbole D.J."/>
            <person name="Esquivel-Naranjo E.U."/>
            <person name="Fekete E."/>
            <person name="Flipphi M."/>
            <person name="Glaser F."/>
            <person name="Gomez-Rodriguez E.Y."/>
            <person name="Gruber S."/>
            <person name="Han C."/>
            <person name="Henrissat B."/>
            <person name="Hermosa R."/>
            <person name="Hernandez-Onate M."/>
            <person name="Karaffa L."/>
            <person name="Kosti I."/>
            <person name="Le Crom S."/>
            <person name="Lindquist E."/>
            <person name="Lucas S."/>
            <person name="Luebeck M."/>
            <person name="Luebeck P.S."/>
            <person name="Margeot A."/>
            <person name="Metz B."/>
            <person name="Misra M."/>
            <person name="Nevalainen H."/>
            <person name="Omann M."/>
            <person name="Packer N."/>
            <person name="Perrone G."/>
            <person name="Uresti-Rivera E.E."/>
            <person name="Salamov A."/>
            <person name="Schmoll M."/>
            <person name="Seiboth B."/>
            <person name="Shapiro H."/>
            <person name="Sukno S."/>
            <person name="Tamayo-Ramos J.A."/>
            <person name="Tisch D."/>
            <person name="Wiest A."/>
            <person name="Wilkinson H.H."/>
            <person name="Zhang M."/>
            <person name="Coutinho P.M."/>
            <person name="Kenerley C.M."/>
            <person name="Monte E."/>
            <person name="Baker S.E."/>
            <person name="Grigoriev I.V."/>
        </authorList>
    </citation>
    <scope>NUCLEOTIDE SEQUENCE [LARGE SCALE GENOMIC DNA]</scope>
    <source>
        <strain evidence="6">Gv29-8 / FGSC 10586</strain>
    </source>
</reference>
<proteinExistence type="predicted"/>
<dbReference type="VEuPathDB" id="FungiDB:TRIVIDRAFT_68231"/>
<evidence type="ECO:0008006" key="7">
    <source>
        <dbReference type="Google" id="ProtNLM"/>
    </source>
</evidence>
<dbReference type="InterPro" id="IPR008040">
    <property type="entry name" value="Hydant_A_N"/>
</dbReference>
<dbReference type="Gene3D" id="2.40.390.10">
    <property type="entry name" value="CV3147-like"/>
    <property type="match status" value="1"/>
</dbReference>
<dbReference type="InParanoid" id="G9N083"/>
<dbReference type="RefSeq" id="XP_013953965.1">
    <property type="nucleotide sequence ID" value="XM_014098490.1"/>
</dbReference>
<dbReference type="EMBL" id="ABDF02000082">
    <property type="protein sequence ID" value="EHK19765.1"/>
    <property type="molecule type" value="Genomic_DNA"/>
</dbReference>
<evidence type="ECO:0000259" key="2">
    <source>
        <dbReference type="Pfam" id="PF05378"/>
    </source>
</evidence>
<evidence type="ECO:0000259" key="3">
    <source>
        <dbReference type="Pfam" id="PF06032"/>
    </source>
</evidence>
<protein>
    <recommendedName>
        <fullName evidence="7">Hydantoinase A/oxoprolinase domain-containing protein</fullName>
    </recommendedName>
</protein>
<dbReference type="GeneID" id="25797059"/>
<dbReference type="HOGENOM" id="CLU_007154_0_0_1"/>
<dbReference type="Pfam" id="PF01968">
    <property type="entry name" value="Hydantoinase_A"/>
    <property type="match status" value="1"/>
</dbReference>
<accession>G9N083</accession>
<evidence type="ECO:0000259" key="1">
    <source>
        <dbReference type="Pfam" id="PF01968"/>
    </source>
</evidence>
<dbReference type="InterPro" id="IPR024071">
    <property type="entry name" value="S-Me-THD_C_sf"/>
</dbReference>